<dbReference type="InterPro" id="IPR012970">
    <property type="entry name" value="Lyase_8_alpha_N"/>
</dbReference>
<evidence type="ECO:0000313" key="10">
    <source>
        <dbReference type="Proteomes" id="UP000255233"/>
    </source>
</evidence>
<feature type="active site" evidence="5">
    <location>
        <position position="249"/>
    </location>
</feature>
<dbReference type="SUPFAM" id="SSF48230">
    <property type="entry name" value="Chondroitin AC/alginate lyase"/>
    <property type="match status" value="1"/>
</dbReference>
<evidence type="ECO:0000256" key="1">
    <source>
        <dbReference type="ARBA" id="ARBA00001913"/>
    </source>
</evidence>
<protein>
    <submittedName>
        <fullName evidence="9">Chondroitinase-AC</fullName>
        <ecNumber evidence="9">4.2.2.5</ecNumber>
    </submittedName>
</protein>
<dbReference type="GO" id="GO:0030246">
    <property type="term" value="F:carbohydrate binding"/>
    <property type="evidence" value="ECO:0007669"/>
    <property type="project" value="InterPro"/>
</dbReference>
<evidence type="ECO:0000259" key="8">
    <source>
        <dbReference type="Pfam" id="PF08124"/>
    </source>
</evidence>
<dbReference type="PANTHER" id="PTHR38481:SF1">
    <property type="entry name" value="HYALURONATE LYASE"/>
    <property type="match status" value="1"/>
</dbReference>
<evidence type="ECO:0000256" key="3">
    <source>
        <dbReference type="ARBA" id="ARBA00011245"/>
    </source>
</evidence>
<dbReference type="AlphaFoldDB" id="A0A379MMM9"/>
<evidence type="ECO:0000256" key="4">
    <source>
        <dbReference type="ARBA" id="ARBA00022837"/>
    </source>
</evidence>
<feature type="active site" evidence="5">
    <location>
        <position position="312"/>
    </location>
</feature>
<evidence type="ECO:0000256" key="2">
    <source>
        <dbReference type="ARBA" id="ARBA00006699"/>
    </source>
</evidence>
<gene>
    <name evidence="9" type="primary">cslA</name>
    <name evidence="9" type="ORF">NCTC11190_00172</name>
</gene>
<comment type="cofactor">
    <cofactor evidence="1">
        <name>Ca(2+)</name>
        <dbReference type="ChEBI" id="CHEBI:29108"/>
    </cofactor>
</comment>
<organism evidence="9 10">
    <name type="scientific">Rikenella microfusus</name>
    <dbReference type="NCBI Taxonomy" id="28139"/>
    <lineage>
        <taxon>Bacteria</taxon>
        <taxon>Pseudomonadati</taxon>
        <taxon>Bacteroidota</taxon>
        <taxon>Bacteroidia</taxon>
        <taxon>Bacteroidales</taxon>
        <taxon>Rikenellaceae</taxon>
        <taxon>Rikenella</taxon>
    </lineage>
</organism>
<sequence>MFRRAGLLCGLLCFTFPLSASPGGALDTLLRRMADSYVTVTQDDPAVLERIEYIVRHTDGTDVVIRELPEGANDSLTAIWLSTFAPDSTWHDLDYGSRQRGAWPPAYHVQRISQIARSYKTPDSPYFRADSVRQVLHAAVDKWFDMGLQCPNWWYNEIGGPRLLAPALLLLDDEWTAGERAKAVKYMKQAKIGMTGQNRTWLAGNVLVRGLLERNDSLVQTARDAIVAEVAVAAEGKEGIQPDRSFHQHGPQQQFGNYGLAYVSGIASWGKIFQGTRYALSAEQTRVLRGLVLDGMSKTIWKRMMDVSSCGRQLFPHTQEGKALAFGKVLLDMAVLDPKCAERYRELYDELIRCVEPDRADGYTHFYCSDMSVYRQPRWMATLKMSSERVVGSEVVNSENLLSNQMADGALLLYKNGREYLNIAPVWDYTAIPGITTATDSDTCFHNGGYKEFRGGTDYAGGLAATDSSYGVSATIVCRDGLTAGKAWFFADDYIVCRGSGISGKSRYGLRPVRTTVAQQLAESPIRVTDNEGTTYVFRSGEPVVLREGRWPVLVQHAGTGYWFPDPVTARQVEISLGPTTGNWRRFATMYDTAAVTENLFSVTIAHGMEVKDASYTYVIIPEIERVDVRKLLKGRVPFRLATEGVGIEWSESGVKEAVFFVPGRVVFADGGFAEASAPAIATWEADGTLSAADPVQRGELLRLTVGKGKRTRSAEFDLTGTRGKVLRNAGK</sequence>
<dbReference type="PANTHER" id="PTHR38481">
    <property type="entry name" value="HYALURONATE LYASE"/>
    <property type="match status" value="1"/>
</dbReference>
<keyword evidence="10" id="KW-1185">Reference proteome</keyword>
<dbReference type="Pfam" id="PF02278">
    <property type="entry name" value="Lyase_8"/>
    <property type="match status" value="1"/>
</dbReference>
<feature type="domain" description="Polysaccharide lyase 8 N-terminal alpha-helical" evidence="8">
    <location>
        <begin position="87"/>
        <end position="324"/>
    </location>
</feature>
<feature type="signal peptide" evidence="6">
    <location>
        <begin position="1"/>
        <end position="20"/>
    </location>
</feature>
<accession>A0A379MMM9</accession>
<dbReference type="InterPro" id="IPR011013">
    <property type="entry name" value="Gal_mutarotase_sf_dom"/>
</dbReference>
<keyword evidence="6" id="KW-0732">Signal</keyword>
<proteinExistence type="inferred from homology"/>
<dbReference type="InterPro" id="IPR014718">
    <property type="entry name" value="GH-type_carb-bd"/>
</dbReference>
<dbReference type="EC" id="4.2.2.5" evidence="9"/>
<dbReference type="Gene3D" id="1.50.10.100">
    <property type="entry name" value="Chondroitin AC/alginate lyase"/>
    <property type="match status" value="1"/>
</dbReference>
<feature type="chain" id="PRO_5016647887" evidence="6">
    <location>
        <begin position="21"/>
        <end position="732"/>
    </location>
</feature>
<evidence type="ECO:0000313" key="9">
    <source>
        <dbReference type="EMBL" id="SUE32984.1"/>
    </source>
</evidence>
<dbReference type="GO" id="GO:0030341">
    <property type="term" value="F:chondroitin AC lyase activity"/>
    <property type="evidence" value="ECO:0007669"/>
    <property type="project" value="UniProtKB-EC"/>
</dbReference>
<keyword evidence="4" id="KW-0106">Calcium</keyword>
<feature type="active site" evidence="5">
    <location>
        <position position="258"/>
    </location>
</feature>
<comment type="similarity">
    <text evidence="2">Belongs to the polysaccharide lyase 8 family.</text>
</comment>
<reference evidence="9 10" key="1">
    <citation type="submission" date="2018-06" db="EMBL/GenBank/DDBJ databases">
        <authorList>
            <consortium name="Pathogen Informatics"/>
            <person name="Doyle S."/>
        </authorList>
    </citation>
    <scope>NUCLEOTIDE SEQUENCE [LARGE SCALE GENOMIC DNA]</scope>
    <source>
        <strain evidence="9 10">NCTC11190</strain>
    </source>
</reference>
<dbReference type="Proteomes" id="UP000255233">
    <property type="component" value="Unassembled WGS sequence"/>
</dbReference>
<dbReference type="Pfam" id="PF08124">
    <property type="entry name" value="Lyase_8_N"/>
    <property type="match status" value="1"/>
</dbReference>
<dbReference type="Gene3D" id="2.70.98.10">
    <property type="match status" value="1"/>
</dbReference>
<dbReference type="InterPro" id="IPR038970">
    <property type="entry name" value="Lyase_8"/>
</dbReference>
<evidence type="ECO:0000259" key="7">
    <source>
        <dbReference type="Pfam" id="PF02278"/>
    </source>
</evidence>
<dbReference type="STRING" id="880526.GCA_000427365_01267"/>
<evidence type="ECO:0000256" key="5">
    <source>
        <dbReference type="PIRSR" id="PIRSR638970-1"/>
    </source>
</evidence>
<dbReference type="GO" id="GO:0005975">
    <property type="term" value="P:carbohydrate metabolic process"/>
    <property type="evidence" value="ECO:0007669"/>
    <property type="project" value="InterPro"/>
</dbReference>
<dbReference type="InterPro" id="IPR008929">
    <property type="entry name" value="Chondroitin_lyas"/>
</dbReference>
<keyword evidence="9" id="KW-0456">Lyase</keyword>
<feature type="domain" description="Polysaccharide lyase family 8 central" evidence="7">
    <location>
        <begin position="365"/>
        <end position="624"/>
    </location>
</feature>
<name>A0A379MMM9_9BACT</name>
<comment type="subunit">
    <text evidence="3">Monomer.</text>
</comment>
<evidence type="ECO:0000256" key="6">
    <source>
        <dbReference type="SAM" id="SignalP"/>
    </source>
</evidence>
<dbReference type="SUPFAM" id="SSF74650">
    <property type="entry name" value="Galactose mutarotase-like"/>
    <property type="match status" value="1"/>
</dbReference>
<dbReference type="GO" id="GO:0005576">
    <property type="term" value="C:extracellular region"/>
    <property type="evidence" value="ECO:0007669"/>
    <property type="project" value="InterPro"/>
</dbReference>
<dbReference type="InterPro" id="IPR003159">
    <property type="entry name" value="Lyase_8_central_dom"/>
</dbReference>
<dbReference type="EMBL" id="UGVL01000001">
    <property type="protein sequence ID" value="SUE32984.1"/>
    <property type="molecule type" value="Genomic_DNA"/>
</dbReference>